<dbReference type="GO" id="GO:0050211">
    <property type="term" value="F:procollagen galactosyltransferase activity"/>
    <property type="evidence" value="ECO:0007669"/>
    <property type="project" value="TreeGrafter"/>
</dbReference>
<dbReference type="Gene3D" id="2.60.120.620">
    <property type="entry name" value="q2cbj1_9rhob like domain"/>
    <property type="match status" value="1"/>
</dbReference>
<keyword evidence="5" id="KW-0732">Signal</keyword>
<dbReference type="PANTHER" id="PTHR10730">
    <property type="entry name" value="PROCOLLAGEN-LYSINE,2-OXOGLUTARATE 5-DIOXYGENASE/GLYCOSYLTRANSFERASE 25 FAMILY MEMBER"/>
    <property type="match status" value="1"/>
</dbReference>
<dbReference type="CDD" id="cd06532">
    <property type="entry name" value="Glyco_transf_25"/>
    <property type="match status" value="1"/>
</dbReference>
<keyword evidence="10" id="KW-0408">Iron</keyword>
<keyword evidence="4" id="KW-0479">Metal-binding</keyword>
<dbReference type="PROSITE" id="PS51471">
    <property type="entry name" value="FE2OG_OXY"/>
    <property type="match status" value="1"/>
</dbReference>
<keyword evidence="8" id="KW-0223">Dioxygenase</keyword>
<evidence type="ECO:0000256" key="6">
    <source>
        <dbReference type="ARBA" id="ARBA00022824"/>
    </source>
</evidence>
<evidence type="ECO:0000256" key="11">
    <source>
        <dbReference type="ARBA" id="ARBA00047930"/>
    </source>
</evidence>
<accession>A0A6N1NW47</accession>
<dbReference type="InterPro" id="IPR005123">
    <property type="entry name" value="Oxoglu/Fe-dep_dioxygenase_dom"/>
</dbReference>
<dbReference type="InterPro" id="IPR044861">
    <property type="entry name" value="IPNS-like_FE2OG_OXY"/>
</dbReference>
<evidence type="ECO:0000313" key="13">
    <source>
        <dbReference type="EMBL" id="QKU35568.1"/>
    </source>
</evidence>
<dbReference type="PANTHER" id="PTHR10730:SF45">
    <property type="entry name" value="PROCOLLAGEN-LYSINE,2-OXOGLUTARATE 5-DIOXYGENASE"/>
    <property type="match status" value="1"/>
</dbReference>
<keyword evidence="9" id="KW-0560">Oxidoreductase</keyword>
<evidence type="ECO:0000256" key="5">
    <source>
        <dbReference type="ARBA" id="ARBA00022729"/>
    </source>
</evidence>
<evidence type="ECO:0000256" key="7">
    <source>
        <dbReference type="ARBA" id="ARBA00022896"/>
    </source>
</evidence>
<dbReference type="Pfam" id="PF03171">
    <property type="entry name" value="2OG-FeII_Oxy"/>
    <property type="match status" value="1"/>
</dbReference>
<name>A0A6N1NW47_9VIRU</name>
<dbReference type="EMBL" id="KY523104">
    <property type="protein sequence ID" value="QKU35568.1"/>
    <property type="molecule type" value="Genomic_DNA"/>
</dbReference>
<reference evidence="13" key="1">
    <citation type="submission" date="2017-01" db="EMBL/GenBank/DDBJ databases">
        <authorList>
            <person name="Assis F.L."/>
            <person name="Abrahao J.S."/>
            <person name="Silva L."/>
            <person name="Khalil J.B."/>
            <person name="Rodrigues R."/>
            <person name="Silva L.S."/>
            <person name="Arantes T."/>
            <person name="Boratto P."/>
            <person name="Andrade M."/>
            <person name="Kroon E.G."/>
            <person name="Ribeiro B."/>
            <person name="Bergier I."/>
            <person name="Seligmann H."/>
            <person name="Ghigo E."/>
            <person name="Colson P."/>
            <person name="Levasseur A."/>
            <person name="Raoult D."/>
            <person name="Scola B.L."/>
        </authorList>
    </citation>
    <scope>NUCLEOTIDE SEQUENCE</scope>
    <source>
        <strain evidence="13">Soda lake</strain>
    </source>
</reference>
<evidence type="ECO:0000256" key="3">
    <source>
        <dbReference type="ARBA" id="ARBA00012264"/>
    </source>
</evidence>
<dbReference type="EC" id="1.14.11.4" evidence="3"/>
<dbReference type="SMART" id="SM00702">
    <property type="entry name" value="P4Hc"/>
    <property type="match status" value="1"/>
</dbReference>
<evidence type="ECO:0000256" key="10">
    <source>
        <dbReference type="ARBA" id="ARBA00023004"/>
    </source>
</evidence>
<evidence type="ECO:0000256" key="8">
    <source>
        <dbReference type="ARBA" id="ARBA00022964"/>
    </source>
</evidence>
<comment type="subcellular location">
    <subcellularLocation>
        <location evidence="2">Endoplasmic reticulum</location>
    </subcellularLocation>
</comment>
<evidence type="ECO:0000259" key="12">
    <source>
        <dbReference type="PROSITE" id="PS51471"/>
    </source>
</evidence>
<keyword evidence="7" id="KW-0847">Vitamin C</keyword>
<proteinExistence type="predicted"/>
<evidence type="ECO:0000256" key="4">
    <source>
        <dbReference type="ARBA" id="ARBA00022723"/>
    </source>
</evidence>
<dbReference type="GO" id="GO:0005506">
    <property type="term" value="F:iron ion binding"/>
    <property type="evidence" value="ECO:0007669"/>
    <property type="project" value="InterPro"/>
</dbReference>
<evidence type="ECO:0000256" key="1">
    <source>
        <dbReference type="ARBA" id="ARBA00001961"/>
    </source>
</evidence>
<dbReference type="InterPro" id="IPR002654">
    <property type="entry name" value="Glyco_trans_25"/>
</dbReference>
<protein>
    <recommendedName>
        <fullName evidence="3">procollagen-lysine 5-dioxygenase</fullName>
        <ecNumber evidence="3">1.14.11.4</ecNumber>
    </recommendedName>
</protein>
<dbReference type="GO" id="GO:0008475">
    <property type="term" value="F:procollagen-lysine 5-dioxygenase activity"/>
    <property type="evidence" value="ECO:0007669"/>
    <property type="project" value="UniProtKB-EC"/>
</dbReference>
<comment type="cofactor">
    <cofactor evidence="1">
        <name>L-ascorbate</name>
        <dbReference type="ChEBI" id="CHEBI:38290"/>
    </cofactor>
</comment>
<dbReference type="GO" id="GO:0031418">
    <property type="term" value="F:L-ascorbic acid binding"/>
    <property type="evidence" value="ECO:0007669"/>
    <property type="project" value="UniProtKB-KW"/>
</dbReference>
<evidence type="ECO:0000256" key="2">
    <source>
        <dbReference type="ARBA" id="ARBA00004240"/>
    </source>
</evidence>
<keyword evidence="6" id="KW-0256">Endoplasmic reticulum</keyword>
<dbReference type="RefSeq" id="YP_010782234.1">
    <property type="nucleotide sequence ID" value="NC_075039.1"/>
</dbReference>
<organism evidence="13">
    <name type="scientific">Tupanvirus soda lake</name>
    <dbReference type="NCBI Taxonomy" id="2126985"/>
    <lineage>
        <taxon>Viruses</taxon>
        <taxon>Varidnaviria</taxon>
        <taxon>Bamfordvirae</taxon>
        <taxon>Nucleocytoviricota</taxon>
        <taxon>Megaviricetes</taxon>
        <taxon>Imitervirales</taxon>
        <taxon>Mimiviridae</taxon>
        <taxon>Megamimivirinae</taxon>
        <taxon>Tupanvirus</taxon>
        <taxon>Tupanvirus salinum</taxon>
    </lineage>
</organism>
<feature type="domain" description="Fe2OG dioxygenase" evidence="12">
    <location>
        <begin position="837"/>
        <end position="928"/>
    </location>
</feature>
<dbReference type="Pfam" id="PF01755">
    <property type="entry name" value="Glyco_transf_25"/>
    <property type="match status" value="1"/>
</dbReference>
<sequence length="928" mass="107721">MINKTYIVNLERRCDKKNHMEEEMEKLKKKGINLNHIFFNAIDGSNSESLSKLQFKTLDWFDPNSGKAMTNGEVGCALSHYLIWQDIVTLVENKTLPLDCKILILEDDVVFLDYFMEKFKNYTTETSFEYDMLYVHRKPLDLIHETKISTHINKANKSYWTCAYVLTYYGAQKLIKSDYINNLIPVDEFLPIMYGCNIFGYEKYFEGCEKINCYAVNPSLLKLTGNAFADSETFHSQPFVQKNAYQFMDKDGNTKDFLMMYVGPCEGQSYQRFVYYSKLYAIPVIILNNSDNKMTQVDLIHEELKSWDENKLNSSLVLIVSVNLFDQCNILPVAPPKEIVDKYSKLASDGNSIVTIEKDPNNKKNMFCGWAKNILHLINSYSSNINNLNNNNHDVSIETLLAINALVNGNIINDDKCEIFQLLNNNTSIIFNHKTSRIINAKTKSVPCFIISYYDQATIMLNRIENYTGNNWNEYYGYRVSDIEPNTQNLPKIYVSFNLGNNKNILDILDKLDYPKELLDVKINKISKIEPDTDNITDNITNNDKVTDNIIMYDNENEFFKKDLEKFLESDCDYYFFVNNDCVLNNSNVLKELLSLNKTVVAPFIRKGNEAWSNFWGDLDENGYYRRSFDYFDIINGKRKGCWNVPYITGTYLIKKEIIQVVPELFTDRLDMDADMRMCYHLRENDVFMYVSNLSDYGYIDTITKINTSGDITLTDLLVKEKRAQWEMKYLHPTYYKNKNNLENLGYVELCDGIFIFPLFSEVFCKEITQRAESYGKWSKGKDEHNDPRLGSNYYENVPTVDVQLFELNLDKQWHEIVFSYIAPVARVLYNNYKTKDINLAFVVKYDFNDQSSLSPHHDASTYTVNVALNKGNGVDYDGGGCRFIRQNYILKNQEPGMCCIHPGRLTAYHEGLPVTAGTRYILVSFIN</sequence>
<dbReference type="InterPro" id="IPR029044">
    <property type="entry name" value="Nucleotide-diphossugar_trans"/>
</dbReference>
<comment type="catalytic activity">
    <reaction evidence="11">
        <text>L-lysyl-[collagen] + 2-oxoglutarate + O2 = (5R)-5-hydroxy-L-lysyl-[collagen] + succinate + CO2</text>
        <dbReference type="Rhea" id="RHEA:16569"/>
        <dbReference type="Rhea" id="RHEA-COMP:12751"/>
        <dbReference type="Rhea" id="RHEA-COMP:12752"/>
        <dbReference type="ChEBI" id="CHEBI:15379"/>
        <dbReference type="ChEBI" id="CHEBI:16526"/>
        <dbReference type="ChEBI" id="CHEBI:16810"/>
        <dbReference type="ChEBI" id="CHEBI:29969"/>
        <dbReference type="ChEBI" id="CHEBI:30031"/>
        <dbReference type="ChEBI" id="CHEBI:133442"/>
        <dbReference type="EC" id="1.14.11.4"/>
    </reaction>
</comment>
<dbReference type="InterPro" id="IPR050757">
    <property type="entry name" value="Collagen_mod_GT25"/>
</dbReference>
<dbReference type="InterPro" id="IPR006620">
    <property type="entry name" value="Pro_4_hyd_alph"/>
</dbReference>
<reference evidence="13" key="2">
    <citation type="journal article" date="2018" name="Nat. Commun.">
        <title>Tailed giant Tupanvirus possesses the most complete translational apparatus of the known virosphere.</title>
        <authorList>
            <person name="Abrahao J."/>
            <person name="Silva L."/>
            <person name="Silva L.S."/>
            <person name="Khalil J.Y.B."/>
            <person name="Rodrigues R."/>
            <person name="Arantes T."/>
            <person name="Assis F."/>
            <person name="Boratto P."/>
            <person name="Andrade M."/>
            <person name="Kroon E.G."/>
            <person name="Ribeiro B."/>
            <person name="Bergier I."/>
            <person name="Seligmann H."/>
            <person name="Ghigo E."/>
            <person name="Colson P."/>
            <person name="Levasseur A."/>
            <person name="Kroemer G."/>
            <person name="Raoult D."/>
            <person name="La Scola B."/>
        </authorList>
    </citation>
    <scope>NUCLEOTIDE SEQUENCE [LARGE SCALE GENOMIC DNA]</scope>
    <source>
        <strain evidence="13">Soda lake</strain>
    </source>
</reference>
<dbReference type="SUPFAM" id="SSF53448">
    <property type="entry name" value="Nucleotide-diphospho-sugar transferases"/>
    <property type="match status" value="1"/>
</dbReference>
<evidence type="ECO:0000256" key="9">
    <source>
        <dbReference type="ARBA" id="ARBA00023002"/>
    </source>
</evidence>
<dbReference type="KEGG" id="vg:80518998"/>
<dbReference type="GeneID" id="80518998"/>